<dbReference type="STRING" id="1016849.A0A0D1XDQ3"/>
<accession>A0A0D1XDQ3</accession>
<feature type="domain" description="Zn(2)-C6 fungal-type" evidence="6">
    <location>
        <begin position="26"/>
        <end position="55"/>
    </location>
</feature>
<dbReference type="GO" id="GO:0000981">
    <property type="term" value="F:DNA-binding transcription factor activity, RNA polymerase II-specific"/>
    <property type="evidence" value="ECO:0007669"/>
    <property type="project" value="InterPro"/>
</dbReference>
<evidence type="ECO:0000256" key="2">
    <source>
        <dbReference type="ARBA" id="ARBA00023125"/>
    </source>
</evidence>
<dbReference type="AlphaFoldDB" id="A0A0D1XDQ3"/>
<keyword evidence="4" id="KW-0539">Nucleus</keyword>
<dbReference type="GO" id="GO:0003677">
    <property type="term" value="F:DNA binding"/>
    <property type="evidence" value="ECO:0007669"/>
    <property type="project" value="UniProtKB-KW"/>
</dbReference>
<dbReference type="Pfam" id="PF00172">
    <property type="entry name" value="Zn_clus"/>
    <property type="match status" value="1"/>
</dbReference>
<keyword evidence="2" id="KW-0238">DNA-binding</keyword>
<evidence type="ECO:0000256" key="4">
    <source>
        <dbReference type="ARBA" id="ARBA00023242"/>
    </source>
</evidence>
<dbReference type="SMART" id="SM00066">
    <property type="entry name" value="GAL4"/>
    <property type="match status" value="1"/>
</dbReference>
<dbReference type="Proteomes" id="UP000053599">
    <property type="component" value="Unassembled WGS sequence"/>
</dbReference>
<feature type="region of interest" description="Disordered" evidence="5">
    <location>
        <begin position="304"/>
        <end position="360"/>
    </location>
</feature>
<protein>
    <recommendedName>
        <fullName evidence="6">Zn(2)-C6 fungal-type domain-containing protein</fullName>
    </recommendedName>
</protein>
<dbReference type="PANTHER" id="PTHR37012">
    <property type="entry name" value="B-ZIP TRANSCRIPTION FACTOR (EUROFUNG)-RELATED"/>
    <property type="match status" value="1"/>
</dbReference>
<gene>
    <name evidence="7" type="ORF">PV11_01700</name>
</gene>
<dbReference type="GO" id="GO:0008270">
    <property type="term" value="F:zinc ion binding"/>
    <property type="evidence" value="ECO:0007669"/>
    <property type="project" value="InterPro"/>
</dbReference>
<proteinExistence type="predicted"/>
<keyword evidence="1" id="KW-0805">Transcription regulation</keyword>
<evidence type="ECO:0000313" key="8">
    <source>
        <dbReference type="Proteomes" id="UP000053599"/>
    </source>
</evidence>
<dbReference type="Pfam" id="PF11905">
    <property type="entry name" value="DUF3425"/>
    <property type="match status" value="1"/>
</dbReference>
<evidence type="ECO:0000259" key="6">
    <source>
        <dbReference type="PROSITE" id="PS50048"/>
    </source>
</evidence>
<evidence type="ECO:0000313" key="7">
    <source>
        <dbReference type="EMBL" id="KIV86061.1"/>
    </source>
</evidence>
<dbReference type="InterPro" id="IPR021833">
    <property type="entry name" value="DUF3425"/>
</dbReference>
<dbReference type="SUPFAM" id="SSF57701">
    <property type="entry name" value="Zn2/Cys6 DNA-binding domain"/>
    <property type="match status" value="1"/>
</dbReference>
<sequence length="602" mass="67111">MGGRSGTHATPKENGSALRRPKAPVACVVCKSRRIRCSGTAPCQACIALNTECIIDETLDGRRKVALTRKLDELIHHKWILEGLLICLRYSRGSALIDLLERVNADVPLRLLAAVISADLAKAELQPEVQFRASEIRREIAPYITGVVQTEHDVLLRPATQPATSDILKYEMHSPDVNAALMGLPSTTAAPYLNPNYGDGRSPNLHGRSDGFYLGAVVDLAGGRDMAELAQLEDDIASYRQGLGLEDMLRFLRVPQSSPVRRTSYDTNQSTDQESESGLLTNLAMNLDVHISKSYTMEHLTLQTKLSPEMTPKSLKRPLSTSNMAPARAAPPTPSSTQSFTSQLPANEASSRRLSTTSSSICNKYEQSPEIDGAFQHWSELPQPARPIAMHLALPRIELNETPMSCAITSYLDLARSMLSRGTPIEEVFGPEPPMVDLLFRPRNPSDSHSACHFAAELCKRIKGMEVASRLGITVMFVHLLRWMILSSRENYQKIPEIYRPTMTQIKIPHSAEIEFCPFPELRDALCRRNREFLPALASNIRCNWPHKVESCIDQHDTTRHVVLTEDFSRHVFNPDNWTIKPGMFDTFPECRGLLKTTVLRG</sequence>
<dbReference type="EMBL" id="KN846951">
    <property type="protein sequence ID" value="KIV86061.1"/>
    <property type="molecule type" value="Genomic_DNA"/>
</dbReference>
<evidence type="ECO:0000256" key="1">
    <source>
        <dbReference type="ARBA" id="ARBA00023015"/>
    </source>
</evidence>
<organism evidence="7 8">
    <name type="scientific">Exophiala sideris</name>
    <dbReference type="NCBI Taxonomy" id="1016849"/>
    <lineage>
        <taxon>Eukaryota</taxon>
        <taxon>Fungi</taxon>
        <taxon>Dikarya</taxon>
        <taxon>Ascomycota</taxon>
        <taxon>Pezizomycotina</taxon>
        <taxon>Eurotiomycetes</taxon>
        <taxon>Chaetothyriomycetidae</taxon>
        <taxon>Chaetothyriales</taxon>
        <taxon>Herpotrichiellaceae</taxon>
        <taxon>Exophiala</taxon>
    </lineage>
</organism>
<dbReference type="OrthoDB" id="4120771at2759"/>
<evidence type="ECO:0000256" key="3">
    <source>
        <dbReference type="ARBA" id="ARBA00023163"/>
    </source>
</evidence>
<dbReference type="InterPro" id="IPR036864">
    <property type="entry name" value="Zn2-C6_fun-type_DNA-bd_sf"/>
</dbReference>
<dbReference type="PANTHER" id="PTHR37012:SF2">
    <property type="entry name" value="BZIP DOMAIN-CONTAINING PROTEIN-RELATED"/>
    <property type="match status" value="1"/>
</dbReference>
<dbReference type="CDD" id="cd00067">
    <property type="entry name" value="GAL4"/>
    <property type="match status" value="1"/>
</dbReference>
<dbReference type="Gene3D" id="4.10.240.10">
    <property type="entry name" value="Zn(2)-C6 fungal-type DNA-binding domain"/>
    <property type="match status" value="1"/>
</dbReference>
<dbReference type="PROSITE" id="PS50048">
    <property type="entry name" value="ZN2_CY6_FUNGAL_2"/>
    <property type="match status" value="1"/>
</dbReference>
<dbReference type="PROSITE" id="PS00463">
    <property type="entry name" value="ZN2_CY6_FUNGAL_1"/>
    <property type="match status" value="1"/>
</dbReference>
<reference evidence="7 8" key="1">
    <citation type="submission" date="2015-01" db="EMBL/GenBank/DDBJ databases">
        <title>The Genome Sequence of Exophiala sideris CBS121828.</title>
        <authorList>
            <consortium name="The Broad Institute Genomics Platform"/>
            <person name="Cuomo C."/>
            <person name="de Hoog S."/>
            <person name="Gorbushina A."/>
            <person name="Stielow B."/>
            <person name="Teixiera M."/>
            <person name="Abouelleil A."/>
            <person name="Chapman S.B."/>
            <person name="Priest M."/>
            <person name="Young S.K."/>
            <person name="Wortman J."/>
            <person name="Nusbaum C."/>
            <person name="Birren B."/>
        </authorList>
    </citation>
    <scope>NUCLEOTIDE SEQUENCE [LARGE SCALE GENOMIC DNA]</scope>
    <source>
        <strain evidence="7 8">CBS 121828</strain>
    </source>
</reference>
<dbReference type="InterPro" id="IPR001138">
    <property type="entry name" value="Zn2Cys6_DnaBD"/>
</dbReference>
<dbReference type="HOGENOM" id="CLU_031808_0_0_1"/>
<keyword evidence="3" id="KW-0804">Transcription</keyword>
<evidence type="ECO:0000256" key="5">
    <source>
        <dbReference type="SAM" id="MobiDB-lite"/>
    </source>
</evidence>
<name>A0A0D1XDQ3_9EURO</name>